<keyword evidence="5" id="KW-1185">Reference proteome</keyword>
<gene>
    <name evidence="4" type="ORF">NGB36_30315</name>
</gene>
<feature type="transmembrane region" description="Helical" evidence="2">
    <location>
        <begin position="44"/>
        <end position="62"/>
    </location>
</feature>
<organism evidence="4 5">
    <name type="scientific">Streptomyces humicola</name>
    <dbReference type="NCBI Taxonomy" id="2953240"/>
    <lineage>
        <taxon>Bacteria</taxon>
        <taxon>Bacillati</taxon>
        <taxon>Actinomycetota</taxon>
        <taxon>Actinomycetes</taxon>
        <taxon>Kitasatosporales</taxon>
        <taxon>Streptomycetaceae</taxon>
        <taxon>Streptomyces</taxon>
    </lineage>
</organism>
<dbReference type="RefSeq" id="WP_255923831.1">
    <property type="nucleotide sequence ID" value="NZ_JANFNG010000041.1"/>
</dbReference>
<feature type="transmembrane region" description="Helical" evidence="2">
    <location>
        <begin position="1350"/>
        <end position="1367"/>
    </location>
</feature>
<keyword evidence="2" id="KW-0472">Membrane</keyword>
<comment type="caution">
    <text evidence="4">The sequence shown here is derived from an EMBL/GenBank/DDBJ whole genome shotgun (WGS) entry which is preliminary data.</text>
</comment>
<dbReference type="InterPro" id="IPR056997">
    <property type="entry name" value="CBM_AftD"/>
</dbReference>
<keyword evidence="2" id="KW-1133">Transmembrane helix</keyword>
<dbReference type="SUPFAM" id="SSF49785">
    <property type="entry name" value="Galactose-binding domain-like"/>
    <property type="match status" value="1"/>
</dbReference>
<dbReference type="Gene3D" id="2.60.120.260">
    <property type="entry name" value="Galactose-binding domain-like"/>
    <property type="match status" value="1"/>
</dbReference>
<dbReference type="EMBL" id="JANFNG010000041">
    <property type="protein sequence ID" value="MCQ4084752.1"/>
    <property type="molecule type" value="Genomic_DNA"/>
</dbReference>
<feature type="transmembrane region" description="Helical" evidence="2">
    <location>
        <begin position="354"/>
        <end position="372"/>
    </location>
</feature>
<feature type="region of interest" description="Disordered" evidence="1">
    <location>
        <begin position="708"/>
        <end position="727"/>
    </location>
</feature>
<sequence length="1414" mass="146687">MSVTETTRPLPAPYGTAPPDHPERGGPAGPRIRRWLAGAGSEHLGGAWAVGAWLLAFAGLLLQAPGRIVFDTKLDIVLTPGTFLSRLAHLWDPQQSFGGLQDQAVGYAFPMGPFYAIAEALGIPPWITERLWMSLIVAAAFWGTVRLAERLGVGTPGSRLAAALAYALWPTLTELVGSTSAAVLPLALLPWVLGPLVKGTRQGGSPLRCAAVSAFAVLCMGGVNGAAVLAVLPAPLLYLLTRTAGPRRRALLGWWLAAVALITAWWWLPLLLLGRYGFNFLPYIETPHTTAGTMAATEALRGTGNWLDYLDFGSPALPSGWVLATTGWAVAGTALVAALGLGGLARRDMPEARWLRLSLALGAVATMAVYPGRLGGPLHTWLQDLLSGPGEAFHSIYKFQPLIALPLVIALAHLLGRPLPSPRTRVLREAAAAVIAVVVAAGLLGAALPYLTGRVLQSGSFKAVPDYWKQTATYLAGHGGSGRALLEPAASHGYYSWGTTTDDVLQPYAQSNWAERTLVPMGGAGSQRYLDGAEQAMTSGTEVPGLAAYLARGGIRYVVVRHDLDPSQFEFVSPALYHRTLELSGFHQVAAFGPVMPADPIRSDTPLQIQGIDTGYHAVEIYEADDSSLRPENPVSVLPVSGTVQLSGGPESLLQASGTGGTGLVDGRAVTLTGNGGAPSGSPLVVTDGLRRTDTSFGLIRDNVSYTYTANGTNPPGRTDGSGGGAPRQLLPFAPHNHQTTAVIEGAASVTASSYGSWLLQSPQYDPVNAFDGDPGTAWVEGNAATPVGQWLRIDFGRTLDLSGGIGVRLLADSSFRPVATKITVTTDHGSATDAVIPDGREQQLATPPGTTSTLKLTFAAAKGAQPGGFGAGISDVTIPGVHVTRYLQAPHDAATDGPGGVVYSFHRQTSDPGLLGPADPETGLDRIVTLDRADTFTPTMSAVSVPGPELEQLLEQAAPVHGIRASASSVLGNLPEFRAANLVDGSYLTAWIAGGSNPVVHLSWRGKRTVTELYLEPADGISAAPESVRISSPDGVREARVGADGHVVFPALRTDRVDLTFPQVKNVTVYDQITGTRLPLPVGLAEIDVPALADLRNAPTDTSRSFQLGCGSGPQLTVDGMTYQTSATGTVGDLINGLPVQLTLCTADQQLHLSAGRHTISAPGDGAPLAITDLTLTGSTAWSSLGATAPSGTPVRTISREEWGDETRTVTVGAGPAAYLEVHENRAPGWTATLDGKKLQAVTLDGWQQAFVVPAGMSGAVHLRYGPATLYQGSLAVGAVLALLVLAAACGAFGRRRGQRLDAVGERPPWTVAGPVVAVVVLGVVGGPMAAAAVVLALLAWWVPTVAPAVAVVAMTTAGIVAATAVEHGISPGHGAFGPWAQAAALTALAAALAAPGARDEGRAVSPTAEEPS</sequence>
<feature type="domain" description="F5/8 type C" evidence="3">
    <location>
        <begin position="736"/>
        <end position="804"/>
    </location>
</feature>
<dbReference type="InterPro" id="IPR000421">
    <property type="entry name" value="FA58C"/>
</dbReference>
<reference evidence="4" key="1">
    <citation type="submission" date="2022-06" db="EMBL/GenBank/DDBJ databases">
        <title>Draft genome sequence of Streptomyces sp. RB6PN25 isolated from peat swamp forest in Thailand.</title>
        <authorList>
            <person name="Duangmal K."/>
            <person name="Klaysubun C."/>
        </authorList>
    </citation>
    <scope>NUCLEOTIDE SEQUENCE</scope>
    <source>
        <strain evidence="4">RB6PN25</strain>
    </source>
</reference>
<protein>
    <submittedName>
        <fullName evidence="4">Alpha-(1-&gt;3)-arabinofuranosyltransferase</fullName>
    </submittedName>
</protein>
<dbReference type="PROSITE" id="PS50022">
    <property type="entry name" value="FA58C_3"/>
    <property type="match status" value="1"/>
</dbReference>
<feature type="transmembrane region" description="Helical" evidence="2">
    <location>
        <begin position="1271"/>
        <end position="1295"/>
    </location>
</feature>
<feature type="transmembrane region" description="Helical" evidence="2">
    <location>
        <begin position="321"/>
        <end position="342"/>
    </location>
</feature>
<feature type="transmembrane region" description="Helical" evidence="2">
    <location>
        <begin position="392"/>
        <end position="415"/>
    </location>
</feature>
<keyword evidence="2" id="KW-0812">Transmembrane</keyword>
<feature type="transmembrane region" description="Helical" evidence="2">
    <location>
        <begin position="213"/>
        <end position="239"/>
    </location>
</feature>
<dbReference type="InterPro" id="IPR021798">
    <property type="entry name" value="AftD_N"/>
</dbReference>
<feature type="region of interest" description="Disordered" evidence="1">
    <location>
        <begin position="1"/>
        <end position="31"/>
    </location>
</feature>
<dbReference type="Pfam" id="PF24607">
    <property type="entry name" value="CBM_AftD"/>
    <property type="match status" value="1"/>
</dbReference>
<feature type="transmembrane region" description="Helical" evidence="2">
    <location>
        <begin position="160"/>
        <end position="193"/>
    </location>
</feature>
<evidence type="ECO:0000313" key="4">
    <source>
        <dbReference type="EMBL" id="MCQ4084752.1"/>
    </source>
</evidence>
<dbReference type="InterPro" id="IPR008979">
    <property type="entry name" value="Galactose-bd-like_sf"/>
</dbReference>
<feature type="transmembrane region" description="Helical" evidence="2">
    <location>
        <begin position="251"/>
        <end position="268"/>
    </location>
</feature>
<feature type="transmembrane region" description="Helical" evidence="2">
    <location>
        <begin position="1316"/>
        <end position="1344"/>
    </location>
</feature>
<feature type="transmembrane region" description="Helical" evidence="2">
    <location>
        <begin position="427"/>
        <end position="451"/>
    </location>
</feature>
<dbReference type="Pfam" id="PF11847">
    <property type="entry name" value="GT-C_AftD"/>
    <property type="match status" value="1"/>
</dbReference>
<evidence type="ECO:0000259" key="3">
    <source>
        <dbReference type="PROSITE" id="PS50022"/>
    </source>
</evidence>
<evidence type="ECO:0000313" key="5">
    <source>
        <dbReference type="Proteomes" id="UP001057702"/>
    </source>
</evidence>
<name>A0ABT1Q4C6_9ACTN</name>
<evidence type="ECO:0000256" key="2">
    <source>
        <dbReference type="SAM" id="Phobius"/>
    </source>
</evidence>
<accession>A0ABT1Q4C6</accession>
<evidence type="ECO:0000256" key="1">
    <source>
        <dbReference type="SAM" id="MobiDB-lite"/>
    </source>
</evidence>
<proteinExistence type="predicted"/>
<dbReference type="Proteomes" id="UP001057702">
    <property type="component" value="Unassembled WGS sequence"/>
</dbReference>